<protein>
    <recommendedName>
        <fullName evidence="2">PD-(D/E)XK nuclease superfamily protein</fullName>
    </recommendedName>
</protein>
<organism evidence="1">
    <name type="scientific">uncultured Sulfurovum sp</name>
    <dbReference type="NCBI Taxonomy" id="269237"/>
    <lineage>
        <taxon>Bacteria</taxon>
        <taxon>Pseudomonadati</taxon>
        <taxon>Campylobacterota</taxon>
        <taxon>Epsilonproteobacteria</taxon>
        <taxon>Campylobacterales</taxon>
        <taxon>Sulfurovaceae</taxon>
        <taxon>Sulfurovum</taxon>
        <taxon>environmental samples</taxon>
    </lineage>
</organism>
<gene>
    <name evidence="1" type="ORF">HELGO_WM2120</name>
</gene>
<evidence type="ECO:0000313" key="1">
    <source>
        <dbReference type="EMBL" id="CAA6802404.1"/>
    </source>
</evidence>
<accession>A0A6S6SBC5</accession>
<dbReference type="Pfam" id="PF14281">
    <property type="entry name" value="PDDEXK_4"/>
    <property type="match status" value="1"/>
</dbReference>
<dbReference type="EMBL" id="CACVAX010000006">
    <property type="protein sequence ID" value="CAA6802404.1"/>
    <property type="molecule type" value="Genomic_DNA"/>
</dbReference>
<sequence length="388" mass="46122">MDNLILIMDEIKKRHQKHQQIKQDEASDFNVFSLLLKAGDEVGLHSKFIYELLNPHGSHGQGSLFLALFFEVLALEIPNDIPEAFREKQNIDILLQSHQQVFIIENKIHTQDHSFQLSRYVQTVQSMGYKKKNIRLIYLTLFGHAPTEQKLNSDVMLVSYRHHIVSWLEEAITHTKQIPILSETLKQYLNLVKILTHQSTQKGFINEMKDFLLEENNLQTILQLEAPIIEAKIEVQFNFWQMLLAHLMPHYAFSFYNTNNDKGLKKSIRRYYQQQKNIKDYGIKYQIEENLYFFIELRKNIYYGFEFMDEEKIEERQREALAQLNVSWAEVSNTIYWKYPHKRLNFTTFNSQNIFDLIKPKTREEAIKQISNEIIGLITHYQQGIKYV</sequence>
<name>A0A6S6SBC5_9BACT</name>
<evidence type="ECO:0008006" key="2">
    <source>
        <dbReference type="Google" id="ProtNLM"/>
    </source>
</evidence>
<proteinExistence type="predicted"/>
<reference evidence="1" key="1">
    <citation type="submission" date="2020-01" db="EMBL/GenBank/DDBJ databases">
        <authorList>
            <person name="Meier V. D."/>
            <person name="Meier V D."/>
        </authorList>
    </citation>
    <scope>NUCLEOTIDE SEQUENCE</scope>
    <source>
        <strain evidence="1">HLG_WM_MAG_04</strain>
    </source>
</reference>
<dbReference type="AlphaFoldDB" id="A0A6S6SBC5"/>
<dbReference type="InterPro" id="IPR029470">
    <property type="entry name" value="PDDEXK_4"/>
</dbReference>